<evidence type="ECO:0000259" key="2">
    <source>
        <dbReference type="PROSITE" id="PS50057"/>
    </source>
</evidence>
<dbReference type="PANTHER" id="PTHR23281">
    <property type="entry name" value="MERLIN/MOESIN/EZRIN/RADIXIN"/>
    <property type="match status" value="1"/>
</dbReference>
<dbReference type="Pfam" id="PF09379">
    <property type="entry name" value="FERM_N"/>
    <property type="match status" value="1"/>
</dbReference>
<dbReference type="OrthoDB" id="6018897at2759"/>
<gene>
    <name evidence="3" type="ORF">CALMAC_LOCUS13982</name>
</gene>
<dbReference type="InterPro" id="IPR029071">
    <property type="entry name" value="Ubiquitin-like_domsf"/>
</dbReference>
<accession>A0A653D2Z1</accession>
<dbReference type="GO" id="GO:0003779">
    <property type="term" value="F:actin binding"/>
    <property type="evidence" value="ECO:0007669"/>
    <property type="project" value="InterPro"/>
</dbReference>
<feature type="compositionally biased region" description="Acidic residues" evidence="1">
    <location>
        <begin position="92"/>
        <end position="101"/>
    </location>
</feature>
<dbReference type="EMBL" id="CAACVG010009922">
    <property type="protein sequence ID" value="VEN54531.1"/>
    <property type="molecule type" value="Genomic_DNA"/>
</dbReference>
<dbReference type="InterPro" id="IPR011174">
    <property type="entry name" value="ERM"/>
</dbReference>
<dbReference type="InterPro" id="IPR018979">
    <property type="entry name" value="FERM_N"/>
</dbReference>
<proteinExistence type="predicted"/>
<dbReference type="Gene3D" id="3.10.20.90">
    <property type="entry name" value="Phosphatidylinositol 3-kinase Catalytic Subunit, Chain A, domain 1"/>
    <property type="match status" value="1"/>
</dbReference>
<name>A0A653D2Z1_CALMS</name>
<feature type="domain" description="FERM" evidence="2">
    <location>
        <begin position="8"/>
        <end position="125"/>
    </location>
</feature>
<dbReference type="FunFam" id="3.10.20.90:FF:000013">
    <property type="entry name" value="radixin isoform X1"/>
    <property type="match status" value="1"/>
</dbReference>
<dbReference type="PROSITE" id="PS50057">
    <property type="entry name" value="FERM_3"/>
    <property type="match status" value="1"/>
</dbReference>
<organism evidence="3 4">
    <name type="scientific">Callosobruchus maculatus</name>
    <name type="common">Southern cowpea weevil</name>
    <name type="synonym">Pulse bruchid</name>
    <dbReference type="NCBI Taxonomy" id="64391"/>
    <lineage>
        <taxon>Eukaryota</taxon>
        <taxon>Metazoa</taxon>
        <taxon>Ecdysozoa</taxon>
        <taxon>Arthropoda</taxon>
        <taxon>Hexapoda</taxon>
        <taxon>Insecta</taxon>
        <taxon>Pterygota</taxon>
        <taxon>Neoptera</taxon>
        <taxon>Endopterygota</taxon>
        <taxon>Coleoptera</taxon>
        <taxon>Polyphaga</taxon>
        <taxon>Cucujiformia</taxon>
        <taxon>Chrysomeloidea</taxon>
        <taxon>Chrysomelidae</taxon>
        <taxon>Bruchinae</taxon>
        <taxon>Bruchini</taxon>
        <taxon>Callosobruchus</taxon>
    </lineage>
</organism>
<evidence type="ECO:0000313" key="4">
    <source>
        <dbReference type="Proteomes" id="UP000410492"/>
    </source>
</evidence>
<reference evidence="3 4" key="1">
    <citation type="submission" date="2019-01" db="EMBL/GenBank/DDBJ databases">
        <authorList>
            <person name="Sayadi A."/>
        </authorList>
    </citation>
    <scope>NUCLEOTIDE SEQUENCE [LARGE SCALE GENOMIC DNA]</scope>
</reference>
<evidence type="ECO:0000256" key="1">
    <source>
        <dbReference type="SAM" id="MobiDB-lite"/>
    </source>
</evidence>
<keyword evidence="4" id="KW-1185">Reference proteome</keyword>
<sequence>MVSSSKLMNVRVTTMDAELEFAIQQTTSGKQLFDQVVKTIGLREVWFFGLQYTDSKGDLTWVKLYKKPDTVVEKGLKCIKYIRKRYITADDNTDEESDTDQLADKHSIPKELTSPYSIKEGHRKY</sequence>
<feature type="region of interest" description="Disordered" evidence="1">
    <location>
        <begin position="92"/>
        <end position="125"/>
    </location>
</feature>
<dbReference type="SUPFAM" id="SSF54236">
    <property type="entry name" value="Ubiquitin-like"/>
    <property type="match status" value="1"/>
</dbReference>
<protein>
    <recommendedName>
        <fullName evidence="2">FERM domain-containing protein</fullName>
    </recommendedName>
</protein>
<dbReference type="Proteomes" id="UP000410492">
    <property type="component" value="Unassembled WGS sequence"/>
</dbReference>
<evidence type="ECO:0000313" key="3">
    <source>
        <dbReference type="EMBL" id="VEN54531.1"/>
    </source>
</evidence>
<dbReference type="InterPro" id="IPR000299">
    <property type="entry name" value="FERM_domain"/>
</dbReference>
<dbReference type="AlphaFoldDB" id="A0A653D2Z1"/>